<organism evidence="1 2">
    <name type="scientific">Saccharothrix ecbatanensis</name>
    <dbReference type="NCBI Taxonomy" id="1105145"/>
    <lineage>
        <taxon>Bacteria</taxon>
        <taxon>Bacillati</taxon>
        <taxon>Actinomycetota</taxon>
        <taxon>Actinomycetes</taxon>
        <taxon>Pseudonocardiales</taxon>
        <taxon>Pseudonocardiaceae</taxon>
        <taxon>Saccharothrix</taxon>
    </lineage>
</organism>
<evidence type="ECO:0000313" key="1">
    <source>
        <dbReference type="EMBL" id="MBB5802601.1"/>
    </source>
</evidence>
<evidence type="ECO:0000313" key="2">
    <source>
        <dbReference type="Proteomes" id="UP000552097"/>
    </source>
</evidence>
<dbReference type="AlphaFoldDB" id="A0A7W9M088"/>
<sequence>MEEMVGVMRKATVAAVALGMLTTTAHADTRGWTRVAAPPSGLDYLLDDVSAVGPDLAYAVGFTEVGGGLFLLRWDGSAWRHEANPPATNSPTLRAVDARGDGVLVAGHDLVSGVMRPLLLAQRGGVWTKAVGVAPEGDSARLSDVTFASDVGLGWAVGREGSGLTERPVAHRWNGTALERFVLPVVGTYAKAEGVSGGPTGDVWAVGTEGGLAGAASRGVSWRWDGAGWKEVPVPSVGAHQVELTDVVAVADRVWAVGRADGRPLTLSWADGVWTEVKMPVVAAGTRLNAVADDGRGGLWVAGETKVGRESAPFLGHHVAGEWSTESPEGLAYSGMRGIAAVPGTATVWSTGRYYRVGGYCFGCRATIAQLG</sequence>
<keyword evidence="2" id="KW-1185">Reference proteome</keyword>
<dbReference type="Proteomes" id="UP000552097">
    <property type="component" value="Unassembled WGS sequence"/>
</dbReference>
<accession>A0A7W9M088</accession>
<protein>
    <submittedName>
        <fullName evidence="1">Uncharacterized protein</fullName>
    </submittedName>
</protein>
<reference evidence="1 2" key="1">
    <citation type="submission" date="2020-08" db="EMBL/GenBank/DDBJ databases">
        <title>Sequencing the genomes of 1000 actinobacteria strains.</title>
        <authorList>
            <person name="Klenk H.-P."/>
        </authorList>
    </citation>
    <scope>NUCLEOTIDE SEQUENCE [LARGE SCALE GENOMIC DNA]</scope>
    <source>
        <strain evidence="1 2">DSM 45486</strain>
    </source>
</reference>
<proteinExistence type="predicted"/>
<dbReference type="RefSeq" id="WP_184919399.1">
    <property type="nucleotide sequence ID" value="NZ_JACHMO010000001.1"/>
</dbReference>
<comment type="caution">
    <text evidence="1">The sequence shown here is derived from an EMBL/GenBank/DDBJ whole genome shotgun (WGS) entry which is preliminary data.</text>
</comment>
<dbReference type="EMBL" id="JACHMO010000001">
    <property type="protein sequence ID" value="MBB5802601.1"/>
    <property type="molecule type" value="Genomic_DNA"/>
</dbReference>
<gene>
    <name evidence="1" type="ORF">F4560_002369</name>
</gene>
<name>A0A7W9M088_9PSEU</name>